<comment type="caution">
    <text evidence="2">The sequence shown here is derived from an EMBL/GenBank/DDBJ whole genome shotgun (WGS) entry which is preliminary data.</text>
</comment>
<proteinExistence type="predicted"/>
<protein>
    <submittedName>
        <fullName evidence="2">Uncharacterized protein</fullName>
    </submittedName>
</protein>
<feature type="region of interest" description="Disordered" evidence="1">
    <location>
        <begin position="274"/>
        <end position="300"/>
    </location>
</feature>
<feature type="compositionally biased region" description="Polar residues" evidence="1">
    <location>
        <begin position="281"/>
        <end position="294"/>
    </location>
</feature>
<feature type="region of interest" description="Disordered" evidence="1">
    <location>
        <begin position="1"/>
        <end position="38"/>
    </location>
</feature>
<organism evidence="2 3">
    <name type="scientific">Mycena indigotica</name>
    <dbReference type="NCBI Taxonomy" id="2126181"/>
    <lineage>
        <taxon>Eukaryota</taxon>
        <taxon>Fungi</taxon>
        <taxon>Dikarya</taxon>
        <taxon>Basidiomycota</taxon>
        <taxon>Agaricomycotina</taxon>
        <taxon>Agaricomycetes</taxon>
        <taxon>Agaricomycetidae</taxon>
        <taxon>Agaricales</taxon>
        <taxon>Marasmiineae</taxon>
        <taxon>Mycenaceae</taxon>
        <taxon>Mycena</taxon>
    </lineage>
</organism>
<dbReference type="AlphaFoldDB" id="A0A8H6W235"/>
<feature type="region of interest" description="Disordered" evidence="1">
    <location>
        <begin position="215"/>
        <end position="249"/>
    </location>
</feature>
<sequence length="341" mass="36691">MEQHLSKTLKPARNPYLPKLTPLVRPPPPPGWKNARSDVSLAHPRGETSSIHRANASTLAEPILVPNPLHTTDANLTALEGDDLLRAAEDIATVANPPLRDFNSNLFTSNVAHTVSTSPTCEEDAFVSSRPLVLCSDGVKRSPAQVVELWHHHLDVLQVPRPPASFLKLNANDSEVLSGYPSVQQDPATSHDEPGVWHILFPTNAFISLLSKQDNKPLTSKEPTTPQSGDQFRDALTASFPPTPGQEDVSKIYSDFQAQVRRESAIEGEDLALASDGEGSGVSSISDSQASGVDSNGGEVVDAPETVLEDLTNAPVDGDNKDGHRLIKSKKIIKTVNHCLS</sequence>
<evidence type="ECO:0000313" key="2">
    <source>
        <dbReference type="EMBL" id="KAF7302162.1"/>
    </source>
</evidence>
<evidence type="ECO:0000256" key="1">
    <source>
        <dbReference type="SAM" id="MobiDB-lite"/>
    </source>
</evidence>
<feature type="compositionally biased region" description="Polar residues" evidence="1">
    <location>
        <begin position="215"/>
        <end position="230"/>
    </location>
</feature>
<gene>
    <name evidence="2" type="ORF">MIND_00783100</name>
</gene>
<reference evidence="2" key="1">
    <citation type="submission" date="2020-05" db="EMBL/GenBank/DDBJ databases">
        <title>Mycena genomes resolve the evolution of fungal bioluminescence.</title>
        <authorList>
            <person name="Tsai I.J."/>
        </authorList>
    </citation>
    <scope>NUCLEOTIDE SEQUENCE</scope>
    <source>
        <strain evidence="2">171206Taipei</strain>
    </source>
</reference>
<dbReference type="Proteomes" id="UP000636479">
    <property type="component" value="Unassembled WGS sequence"/>
</dbReference>
<name>A0A8H6W235_9AGAR</name>
<dbReference type="GeneID" id="59347034"/>
<keyword evidence="3" id="KW-1185">Reference proteome</keyword>
<dbReference type="EMBL" id="JACAZF010000006">
    <property type="protein sequence ID" value="KAF7302162.1"/>
    <property type="molecule type" value="Genomic_DNA"/>
</dbReference>
<evidence type="ECO:0000313" key="3">
    <source>
        <dbReference type="Proteomes" id="UP000636479"/>
    </source>
</evidence>
<accession>A0A8H6W235</accession>
<dbReference type="RefSeq" id="XP_037220162.1">
    <property type="nucleotide sequence ID" value="XM_037364518.1"/>
</dbReference>